<protein>
    <recommendedName>
        <fullName evidence="5">Zinc finger PMZ-type domain-containing protein</fullName>
    </recommendedName>
</protein>
<reference evidence="6" key="1">
    <citation type="journal article" date="2017" name="Nature">
        <title>The genome of Chenopodium quinoa.</title>
        <authorList>
            <person name="Jarvis D.E."/>
            <person name="Ho Y.S."/>
            <person name="Lightfoot D.J."/>
            <person name="Schmoeckel S.M."/>
            <person name="Li B."/>
            <person name="Borm T.J.A."/>
            <person name="Ohyanagi H."/>
            <person name="Mineta K."/>
            <person name="Michell C.T."/>
            <person name="Saber N."/>
            <person name="Kharbatia N.M."/>
            <person name="Rupper R.R."/>
            <person name="Sharp A.R."/>
            <person name="Dally N."/>
            <person name="Boughton B.A."/>
            <person name="Woo Y.H."/>
            <person name="Gao G."/>
            <person name="Schijlen E.G.W.M."/>
            <person name="Guo X."/>
            <person name="Momin A.A."/>
            <person name="Negrao S."/>
            <person name="Al-Babili S."/>
            <person name="Gehring C."/>
            <person name="Roessner U."/>
            <person name="Jung C."/>
            <person name="Murphy K."/>
            <person name="Arold S.T."/>
            <person name="Gojobori T."/>
            <person name="van der Linden C.G."/>
            <person name="van Loo E.N."/>
            <person name="Jellen E.N."/>
            <person name="Maughan P.J."/>
            <person name="Tester M."/>
        </authorList>
    </citation>
    <scope>NUCLEOTIDE SEQUENCE [LARGE SCALE GENOMIC DNA]</scope>
    <source>
        <strain evidence="6">cv. PI 614886</strain>
    </source>
</reference>
<dbReference type="InterPro" id="IPR006564">
    <property type="entry name" value="Znf_PMZ"/>
</dbReference>
<keyword evidence="3" id="KW-0862">Zinc</keyword>
<organism evidence="6 7">
    <name type="scientific">Chenopodium quinoa</name>
    <name type="common">Quinoa</name>
    <dbReference type="NCBI Taxonomy" id="63459"/>
    <lineage>
        <taxon>Eukaryota</taxon>
        <taxon>Viridiplantae</taxon>
        <taxon>Streptophyta</taxon>
        <taxon>Embryophyta</taxon>
        <taxon>Tracheophyta</taxon>
        <taxon>Spermatophyta</taxon>
        <taxon>Magnoliopsida</taxon>
        <taxon>eudicotyledons</taxon>
        <taxon>Gunneridae</taxon>
        <taxon>Pentapetalae</taxon>
        <taxon>Caryophyllales</taxon>
        <taxon>Chenopodiaceae</taxon>
        <taxon>Chenopodioideae</taxon>
        <taxon>Atripliceae</taxon>
        <taxon>Chenopodium</taxon>
    </lineage>
</organism>
<dbReference type="PANTHER" id="PTHR47718">
    <property type="entry name" value="OS01G0519700 PROTEIN"/>
    <property type="match status" value="1"/>
</dbReference>
<dbReference type="Pfam" id="PF04434">
    <property type="entry name" value="SWIM"/>
    <property type="match status" value="1"/>
</dbReference>
<name>A0A803N6R6_CHEQI</name>
<dbReference type="SMART" id="SM00575">
    <property type="entry name" value="ZnF_PMZ"/>
    <property type="match status" value="1"/>
</dbReference>
<proteinExistence type="predicted"/>
<dbReference type="OMA" id="YDANDHE"/>
<evidence type="ECO:0000256" key="3">
    <source>
        <dbReference type="ARBA" id="ARBA00022833"/>
    </source>
</evidence>
<sequence length="359" mass="41036">MEEESEEGSCSNTSTTTNVAENLPSLKGPSVCYTPRGTKEFIPCCPPELKPTIGMPFDSLLKGFEFYKQYARFCGFVVRLGTEKRTQATDEVYLKYLYCNKQGFTKDGETKGRVAKKEGKPKARKRTINRVGCSATIKEEEGIEQYRIVDNTRKKSYHFTYVLCSNDASCSCRMFESVGILCRYILFVMKGKFLFEIPRQYVLHRWTKEAMKKPIFGLNNNLLDGAQKDKKQKLVGDLWYRFFSCVSLCEEKVECLESLLSKLISFENEMKDLESEGPVDKREAKNKHIELFVGSNDIVVDILPPNKSSNKGSGSGKRKKSDKEIAIEESQKKDRLCRTCGQRTNHDSRNCPQKKKKPN</sequence>
<dbReference type="InterPro" id="IPR004330">
    <property type="entry name" value="FAR1_DNA_bnd_dom"/>
</dbReference>
<feature type="domain" description="Zinc finger PMZ-type" evidence="5">
    <location>
        <begin position="168"/>
        <end position="195"/>
    </location>
</feature>
<keyword evidence="7" id="KW-1185">Reference proteome</keyword>
<evidence type="ECO:0000256" key="1">
    <source>
        <dbReference type="ARBA" id="ARBA00022723"/>
    </source>
</evidence>
<keyword evidence="2" id="KW-0863">Zinc-finger</keyword>
<dbReference type="InterPro" id="IPR007527">
    <property type="entry name" value="Znf_SWIM"/>
</dbReference>
<evidence type="ECO:0000259" key="5">
    <source>
        <dbReference type="SMART" id="SM00575"/>
    </source>
</evidence>
<dbReference type="GO" id="GO:0008270">
    <property type="term" value="F:zinc ion binding"/>
    <property type="evidence" value="ECO:0007669"/>
    <property type="project" value="UniProtKB-KW"/>
</dbReference>
<reference evidence="6" key="2">
    <citation type="submission" date="2021-03" db="UniProtKB">
        <authorList>
            <consortium name="EnsemblPlants"/>
        </authorList>
    </citation>
    <scope>IDENTIFICATION</scope>
</reference>
<dbReference type="EnsemblPlants" id="AUR62041424-RA">
    <property type="protein sequence ID" value="AUR62041424-RA:cds"/>
    <property type="gene ID" value="AUR62041424"/>
</dbReference>
<evidence type="ECO:0000256" key="2">
    <source>
        <dbReference type="ARBA" id="ARBA00022771"/>
    </source>
</evidence>
<accession>A0A803N6R6</accession>
<dbReference type="Pfam" id="PF03101">
    <property type="entry name" value="FAR1"/>
    <property type="match status" value="1"/>
</dbReference>
<dbReference type="AlphaFoldDB" id="A0A803N6R6"/>
<feature type="region of interest" description="Disordered" evidence="4">
    <location>
        <begin position="303"/>
        <end position="359"/>
    </location>
</feature>
<feature type="compositionally biased region" description="Polar residues" evidence="4">
    <location>
        <begin position="8"/>
        <end position="20"/>
    </location>
</feature>
<evidence type="ECO:0000256" key="4">
    <source>
        <dbReference type="SAM" id="MobiDB-lite"/>
    </source>
</evidence>
<dbReference type="Gramene" id="AUR62041424-RA">
    <property type="protein sequence ID" value="AUR62041424-RA:cds"/>
    <property type="gene ID" value="AUR62041424"/>
</dbReference>
<feature type="region of interest" description="Disordered" evidence="4">
    <location>
        <begin position="1"/>
        <end position="22"/>
    </location>
</feature>
<evidence type="ECO:0000313" key="6">
    <source>
        <dbReference type="EnsemblPlants" id="AUR62041424-RA:cds"/>
    </source>
</evidence>
<dbReference type="PANTHER" id="PTHR47718:SF18">
    <property type="entry name" value="PROTEIN FAR1-RELATED SEQUENCE 5-LIKE"/>
    <property type="match status" value="1"/>
</dbReference>
<dbReference type="Proteomes" id="UP000596660">
    <property type="component" value="Unplaced"/>
</dbReference>
<evidence type="ECO:0000313" key="7">
    <source>
        <dbReference type="Proteomes" id="UP000596660"/>
    </source>
</evidence>
<keyword evidence="1" id="KW-0479">Metal-binding</keyword>
<feature type="compositionally biased region" description="Basic and acidic residues" evidence="4">
    <location>
        <begin position="321"/>
        <end position="337"/>
    </location>
</feature>